<dbReference type="InterPro" id="IPR013148">
    <property type="entry name" value="Glyco_hydro_32_N"/>
</dbReference>
<keyword evidence="3" id="KW-0326">Glycosidase</keyword>
<gene>
    <name evidence="5" type="ORF">ENH88_22850</name>
</gene>
<organism evidence="5">
    <name type="scientific">Pseudoalteromonas prydzensis</name>
    <dbReference type="NCBI Taxonomy" id="182141"/>
    <lineage>
        <taxon>Bacteria</taxon>
        <taxon>Pseudomonadati</taxon>
        <taxon>Pseudomonadota</taxon>
        <taxon>Gammaproteobacteria</taxon>
        <taxon>Alteromonadales</taxon>
        <taxon>Pseudoalteromonadaceae</taxon>
        <taxon>Pseudoalteromonas</taxon>
    </lineage>
</organism>
<comment type="caution">
    <text evidence="5">The sequence shown here is derived from an EMBL/GenBank/DDBJ whole genome shotgun (WGS) entry which is preliminary data.</text>
</comment>
<evidence type="ECO:0000256" key="3">
    <source>
        <dbReference type="ARBA" id="ARBA00023295"/>
    </source>
</evidence>
<feature type="domain" description="Glycosyl hydrolase family 32 N-terminal" evidence="4">
    <location>
        <begin position="1"/>
        <end position="129"/>
    </location>
</feature>
<dbReference type="SUPFAM" id="SSF75005">
    <property type="entry name" value="Arabinanase/levansucrase/invertase"/>
    <property type="match status" value="1"/>
</dbReference>
<accession>A0A7V1GGW5</accession>
<dbReference type="Pfam" id="PF00251">
    <property type="entry name" value="Glyco_hydro_32N"/>
    <property type="match status" value="1"/>
</dbReference>
<protein>
    <recommendedName>
        <fullName evidence="4">Glycosyl hydrolase family 32 N-terminal domain-containing protein</fullName>
    </recommendedName>
</protein>
<name>A0A7V1GGW5_9GAMM</name>
<proteinExistence type="inferred from homology"/>
<keyword evidence="2" id="KW-0378">Hydrolase</keyword>
<evidence type="ECO:0000256" key="1">
    <source>
        <dbReference type="ARBA" id="ARBA00009902"/>
    </source>
</evidence>
<dbReference type="InterPro" id="IPR023296">
    <property type="entry name" value="Glyco_hydro_beta-prop_sf"/>
</dbReference>
<dbReference type="Proteomes" id="UP000886188">
    <property type="component" value="Unassembled WGS sequence"/>
</dbReference>
<dbReference type="Gene3D" id="2.115.10.20">
    <property type="entry name" value="Glycosyl hydrolase domain, family 43"/>
    <property type="match status" value="1"/>
</dbReference>
<dbReference type="AlphaFoldDB" id="A0A7V1GGW5"/>
<evidence type="ECO:0000256" key="2">
    <source>
        <dbReference type="ARBA" id="ARBA00022801"/>
    </source>
</evidence>
<reference evidence="5" key="1">
    <citation type="journal article" date="2020" name="mSystems">
        <title>Genome- and Community-Level Interaction Insights into Carbon Utilization and Element Cycling Functions of Hydrothermarchaeota in Hydrothermal Sediment.</title>
        <authorList>
            <person name="Zhou Z."/>
            <person name="Liu Y."/>
            <person name="Xu W."/>
            <person name="Pan J."/>
            <person name="Luo Z.H."/>
            <person name="Li M."/>
        </authorList>
    </citation>
    <scope>NUCLEOTIDE SEQUENCE [LARGE SCALE GENOMIC DNA]</scope>
    <source>
        <strain evidence="5">HyVt-346</strain>
    </source>
</reference>
<comment type="similarity">
    <text evidence="1">Belongs to the glycosyl hydrolase 32 family.</text>
</comment>
<dbReference type="GO" id="GO:0016798">
    <property type="term" value="F:hydrolase activity, acting on glycosyl bonds"/>
    <property type="evidence" value="ECO:0007669"/>
    <property type="project" value="UniProtKB-KW"/>
</dbReference>
<evidence type="ECO:0000313" key="5">
    <source>
        <dbReference type="EMBL" id="HEA19238.1"/>
    </source>
</evidence>
<dbReference type="EMBL" id="DRGM01000219">
    <property type="protein sequence ID" value="HEA19238.1"/>
    <property type="molecule type" value="Genomic_DNA"/>
</dbReference>
<sequence length="136" mass="15381">MADPNPVFLNGEFYIYYLIDTAFHDWYLTRTTDLINGTFPQRVLEATGDAQTQDQWTGSGSVIKDKDNVAHLFYSGHNLDFSPVEAVMHAKATDNTLTKWEKQVNNTFSGTGSYSDFDFRDPDVFITNKATTIGCY</sequence>
<evidence type="ECO:0000259" key="4">
    <source>
        <dbReference type="Pfam" id="PF00251"/>
    </source>
</evidence>